<feature type="compositionally biased region" description="Basic and acidic residues" evidence="1">
    <location>
        <begin position="63"/>
        <end position="72"/>
    </location>
</feature>
<evidence type="ECO:0000313" key="4">
    <source>
        <dbReference type="Proteomes" id="UP000008792"/>
    </source>
</evidence>
<evidence type="ECO:0000256" key="2">
    <source>
        <dbReference type="SAM" id="SignalP"/>
    </source>
</evidence>
<gene>
    <name evidence="3" type="primary">Dvir\GJ22812</name>
    <name evidence="3" type="ORF">Dvir_GJ22812</name>
</gene>
<feature type="region of interest" description="Disordered" evidence="1">
    <location>
        <begin position="53"/>
        <end position="72"/>
    </location>
</feature>
<dbReference type="OrthoDB" id="5219169at2759"/>
<feature type="compositionally biased region" description="Polar residues" evidence="1">
    <location>
        <begin position="455"/>
        <end position="474"/>
    </location>
</feature>
<dbReference type="HOGENOM" id="CLU_785875_0_0_1"/>
<organism evidence="3 4">
    <name type="scientific">Drosophila virilis</name>
    <name type="common">Fruit fly</name>
    <dbReference type="NCBI Taxonomy" id="7244"/>
    <lineage>
        <taxon>Eukaryota</taxon>
        <taxon>Metazoa</taxon>
        <taxon>Ecdysozoa</taxon>
        <taxon>Arthropoda</taxon>
        <taxon>Hexapoda</taxon>
        <taxon>Insecta</taxon>
        <taxon>Pterygota</taxon>
        <taxon>Neoptera</taxon>
        <taxon>Endopterygota</taxon>
        <taxon>Diptera</taxon>
        <taxon>Brachycera</taxon>
        <taxon>Muscomorpha</taxon>
        <taxon>Ephydroidea</taxon>
        <taxon>Drosophilidae</taxon>
        <taxon>Drosophila</taxon>
    </lineage>
</organism>
<feature type="signal peptide" evidence="2">
    <location>
        <begin position="1"/>
        <end position="21"/>
    </location>
</feature>
<dbReference type="InParanoid" id="B4LY62"/>
<reference evidence="3 4" key="1">
    <citation type="journal article" date="2007" name="Nature">
        <title>Evolution of genes and genomes on the Drosophila phylogeny.</title>
        <authorList>
            <consortium name="Drosophila 12 Genomes Consortium"/>
            <person name="Clark A.G."/>
            <person name="Eisen M.B."/>
            <person name="Smith D.R."/>
            <person name="Bergman C.M."/>
            <person name="Oliver B."/>
            <person name="Markow T.A."/>
            <person name="Kaufman T.C."/>
            <person name="Kellis M."/>
            <person name="Gelbart W."/>
            <person name="Iyer V.N."/>
            <person name="Pollard D.A."/>
            <person name="Sackton T.B."/>
            <person name="Larracuente A.M."/>
            <person name="Singh N.D."/>
            <person name="Abad J.P."/>
            <person name="Abt D.N."/>
            <person name="Adryan B."/>
            <person name="Aguade M."/>
            <person name="Akashi H."/>
            <person name="Anderson W.W."/>
            <person name="Aquadro C.F."/>
            <person name="Ardell D.H."/>
            <person name="Arguello R."/>
            <person name="Artieri C.G."/>
            <person name="Barbash D.A."/>
            <person name="Barker D."/>
            <person name="Barsanti P."/>
            <person name="Batterham P."/>
            <person name="Batzoglou S."/>
            <person name="Begun D."/>
            <person name="Bhutkar A."/>
            <person name="Blanco E."/>
            <person name="Bosak S.A."/>
            <person name="Bradley R.K."/>
            <person name="Brand A.D."/>
            <person name="Brent M.R."/>
            <person name="Brooks A.N."/>
            <person name="Brown R.H."/>
            <person name="Butlin R.K."/>
            <person name="Caggese C."/>
            <person name="Calvi B.R."/>
            <person name="Bernardo de Carvalho A."/>
            <person name="Caspi A."/>
            <person name="Castrezana S."/>
            <person name="Celniker S.E."/>
            <person name="Chang J.L."/>
            <person name="Chapple C."/>
            <person name="Chatterji S."/>
            <person name="Chinwalla A."/>
            <person name="Civetta A."/>
            <person name="Clifton S.W."/>
            <person name="Comeron J.M."/>
            <person name="Costello J.C."/>
            <person name="Coyne J.A."/>
            <person name="Daub J."/>
            <person name="David R.G."/>
            <person name="Delcher A.L."/>
            <person name="Delehaunty K."/>
            <person name="Do C.B."/>
            <person name="Ebling H."/>
            <person name="Edwards K."/>
            <person name="Eickbush T."/>
            <person name="Evans J.D."/>
            <person name="Filipski A."/>
            <person name="Findeiss S."/>
            <person name="Freyhult E."/>
            <person name="Fulton L."/>
            <person name="Fulton R."/>
            <person name="Garcia A.C."/>
            <person name="Gardiner A."/>
            <person name="Garfield D.A."/>
            <person name="Garvin B.E."/>
            <person name="Gibson G."/>
            <person name="Gilbert D."/>
            <person name="Gnerre S."/>
            <person name="Godfrey J."/>
            <person name="Good R."/>
            <person name="Gotea V."/>
            <person name="Gravely B."/>
            <person name="Greenberg A.J."/>
            <person name="Griffiths-Jones S."/>
            <person name="Gross S."/>
            <person name="Guigo R."/>
            <person name="Gustafson E.A."/>
            <person name="Haerty W."/>
            <person name="Hahn M.W."/>
            <person name="Halligan D.L."/>
            <person name="Halpern A.L."/>
            <person name="Halter G.M."/>
            <person name="Han M.V."/>
            <person name="Heger A."/>
            <person name="Hillier L."/>
            <person name="Hinrichs A.S."/>
            <person name="Holmes I."/>
            <person name="Hoskins R.A."/>
            <person name="Hubisz M.J."/>
            <person name="Hultmark D."/>
            <person name="Huntley M.A."/>
            <person name="Jaffe D.B."/>
            <person name="Jagadeeshan S."/>
            <person name="Jeck W.R."/>
            <person name="Johnson J."/>
            <person name="Jones C.D."/>
            <person name="Jordan W.C."/>
            <person name="Karpen G.H."/>
            <person name="Kataoka E."/>
            <person name="Keightley P.D."/>
            <person name="Kheradpour P."/>
            <person name="Kirkness E.F."/>
            <person name="Koerich L.B."/>
            <person name="Kristiansen K."/>
            <person name="Kudrna D."/>
            <person name="Kulathinal R.J."/>
            <person name="Kumar S."/>
            <person name="Kwok R."/>
            <person name="Lander E."/>
            <person name="Langley C.H."/>
            <person name="Lapoint R."/>
            <person name="Lazzaro B.P."/>
            <person name="Lee S.J."/>
            <person name="Levesque L."/>
            <person name="Li R."/>
            <person name="Lin C.F."/>
            <person name="Lin M.F."/>
            <person name="Lindblad-Toh K."/>
            <person name="Llopart A."/>
            <person name="Long M."/>
            <person name="Low L."/>
            <person name="Lozovsky E."/>
            <person name="Lu J."/>
            <person name="Luo M."/>
            <person name="Machado C.A."/>
            <person name="Makalowski W."/>
            <person name="Marzo M."/>
            <person name="Matsuda M."/>
            <person name="Matzkin L."/>
            <person name="McAllister B."/>
            <person name="McBride C.S."/>
            <person name="McKernan B."/>
            <person name="McKernan K."/>
            <person name="Mendez-Lago M."/>
            <person name="Minx P."/>
            <person name="Mollenhauer M.U."/>
            <person name="Montooth K."/>
            <person name="Mount S.M."/>
            <person name="Mu X."/>
            <person name="Myers E."/>
            <person name="Negre B."/>
            <person name="Newfeld S."/>
            <person name="Nielsen R."/>
            <person name="Noor M.A."/>
            <person name="O'Grady P."/>
            <person name="Pachter L."/>
            <person name="Papaceit M."/>
            <person name="Parisi M.J."/>
            <person name="Parisi M."/>
            <person name="Parts L."/>
            <person name="Pedersen J.S."/>
            <person name="Pesole G."/>
            <person name="Phillippy A.M."/>
            <person name="Ponting C.P."/>
            <person name="Pop M."/>
            <person name="Porcelli D."/>
            <person name="Powell J.R."/>
            <person name="Prohaska S."/>
            <person name="Pruitt K."/>
            <person name="Puig M."/>
            <person name="Quesneville H."/>
            <person name="Ram K.R."/>
            <person name="Rand D."/>
            <person name="Rasmussen M.D."/>
            <person name="Reed L.K."/>
            <person name="Reenan R."/>
            <person name="Reily A."/>
            <person name="Remington K.A."/>
            <person name="Rieger T.T."/>
            <person name="Ritchie M.G."/>
            <person name="Robin C."/>
            <person name="Rogers Y.H."/>
            <person name="Rohde C."/>
            <person name="Rozas J."/>
            <person name="Rubenfield M.J."/>
            <person name="Ruiz A."/>
            <person name="Russo S."/>
            <person name="Salzberg S.L."/>
            <person name="Sanchez-Gracia A."/>
            <person name="Saranga D.J."/>
            <person name="Sato H."/>
            <person name="Schaeffer S.W."/>
            <person name="Schatz M.C."/>
            <person name="Schlenke T."/>
            <person name="Schwartz R."/>
            <person name="Segarra C."/>
            <person name="Singh R.S."/>
            <person name="Sirot L."/>
            <person name="Sirota M."/>
            <person name="Sisneros N.B."/>
            <person name="Smith C.D."/>
            <person name="Smith T.F."/>
            <person name="Spieth J."/>
            <person name="Stage D.E."/>
            <person name="Stark A."/>
            <person name="Stephan W."/>
            <person name="Strausberg R.L."/>
            <person name="Strempel S."/>
            <person name="Sturgill D."/>
            <person name="Sutton G."/>
            <person name="Sutton G.G."/>
            <person name="Tao W."/>
            <person name="Teichmann S."/>
            <person name="Tobari Y.N."/>
            <person name="Tomimura Y."/>
            <person name="Tsolas J.M."/>
            <person name="Valente V.L."/>
            <person name="Venter E."/>
            <person name="Venter J.C."/>
            <person name="Vicario S."/>
            <person name="Vieira F.G."/>
            <person name="Vilella A.J."/>
            <person name="Villasante A."/>
            <person name="Walenz B."/>
            <person name="Wang J."/>
            <person name="Wasserman M."/>
            <person name="Watts T."/>
            <person name="Wilson D."/>
            <person name="Wilson R.K."/>
            <person name="Wing R.A."/>
            <person name="Wolfner M.F."/>
            <person name="Wong A."/>
            <person name="Wong G.K."/>
            <person name="Wu C.I."/>
            <person name="Wu G."/>
            <person name="Yamamoto D."/>
            <person name="Yang H.P."/>
            <person name="Yang S.P."/>
            <person name="Yorke J.A."/>
            <person name="Yoshida K."/>
            <person name="Zdobnov E."/>
            <person name="Zhang P."/>
            <person name="Zhang Y."/>
            <person name="Zimin A.V."/>
            <person name="Baldwin J."/>
            <person name="Abdouelleil A."/>
            <person name="Abdulkadir J."/>
            <person name="Abebe A."/>
            <person name="Abera B."/>
            <person name="Abreu J."/>
            <person name="Acer S.C."/>
            <person name="Aftuck L."/>
            <person name="Alexander A."/>
            <person name="An P."/>
            <person name="Anderson E."/>
            <person name="Anderson S."/>
            <person name="Arachi H."/>
            <person name="Azer M."/>
            <person name="Bachantsang P."/>
            <person name="Barry A."/>
            <person name="Bayul T."/>
            <person name="Berlin A."/>
            <person name="Bessette D."/>
            <person name="Bloom T."/>
            <person name="Blye J."/>
            <person name="Boguslavskiy L."/>
            <person name="Bonnet C."/>
            <person name="Boukhgalter B."/>
            <person name="Bourzgui I."/>
            <person name="Brown A."/>
            <person name="Cahill P."/>
            <person name="Channer S."/>
            <person name="Cheshatsang Y."/>
            <person name="Chuda L."/>
            <person name="Citroen M."/>
            <person name="Collymore A."/>
            <person name="Cooke P."/>
            <person name="Costello M."/>
            <person name="D'Aco K."/>
            <person name="Daza R."/>
            <person name="De Haan G."/>
            <person name="DeGray S."/>
            <person name="DeMaso C."/>
            <person name="Dhargay N."/>
            <person name="Dooley K."/>
            <person name="Dooley E."/>
            <person name="Doricent M."/>
            <person name="Dorje P."/>
            <person name="Dorjee K."/>
            <person name="Dupes A."/>
            <person name="Elong R."/>
            <person name="Falk J."/>
            <person name="Farina A."/>
            <person name="Faro S."/>
            <person name="Ferguson D."/>
            <person name="Fisher S."/>
            <person name="Foley C.D."/>
            <person name="Franke A."/>
            <person name="Friedrich D."/>
            <person name="Gadbois L."/>
            <person name="Gearin G."/>
            <person name="Gearin C.R."/>
            <person name="Giannoukos G."/>
            <person name="Goode T."/>
            <person name="Graham J."/>
            <person name="Grandbois E."/>
            <person name="Grewal S."/>
            <person name="Gyaltsen K."/>
            <person name="Hafez N."/>
            <person name="Hagos B."/>
            <person name="Hall J."/>
            <person name="Henson C."/>
            <person name="Hollinger A."/>
            <person name="Honan T."/>
            <person name="Huard M.D."/>
            <person name="Hughes L."/>
            <person name="Hurhula B."/>
            <person name="Husby M.E."/>
            <person name="Kamat A."/>
            <person name="Kanga B."/>
            <person name="Kashin S."/>
            <person name="Khazanovich D."/>
            <person name="Kisner P."/>
            <person name="Lance K."/>
            <person name="Lara M."/>
            <person name="Lee W."/>
            <person name="Lennon N."/>
            <person name="Letendre F."/>
            <person name="LeVine R."/>
            <person name="Lipovsky A."/>
            <person name="Liu X."/>
            <person name="Liu J."/>
            <person name="Liu S."/>
            <person name="Lokyitsang T."/>
            <person name="Lokyitsang Y."/>
            <person name="Lubonja R."/>
            <person name="Lui A."/>
            <person name="MacDonald P."/>
            <person name="Magnisalis V."/>
            <person name="Maru K."/>
            <person name="Matthews C."/>
            <person name="McCusker W."/>
            <person name="McDonough S."/>
            <person name="Mehta T."/>
            <person name="Meldrim J."/>
            <person name="Meneus L."/>
            <person name="Mihai O."/>
            <person name="Mihalev A."/>
            <person name="Mihova T."/>
            <person name="Mittelman R."/>
            <person name="Mlenga V."/>
            <person name="Montmayeur A."/>
            <person name="Mulrain L."/>
            <person name="Navidi A."/>
            <person name="Naylor J."/>
            <person name="Negash T."/>
            <person name="Nguyen T."/>
            <person name="Nguyen N."/>
            <person name="Nicol R."/>
            <person name="Norbu C."/>
            <person name="Norbu N."/>
            <person name="Novod N."/>
            <person name="O'Neill B."/>
            <person name="Osman S."/>
            <person name="Markiewicz E."/>
            <person name="Oyono O.L."/>
            <person name="Patti C."/>
            <person name="Phunkhang P."/>
            <person name="Pierre F."/>
            <person name="Priest M."/>
            <person name="Raghuraman S."/>
            <person name="Rege F."/>
            <person name="Reyes R."/>
            <person name="Rise C."/>
            <person name="Rogov P."/>
            <person name="Ross K."/>
            <person name="Ryan E."/>
            <person name="Settipalli S."/>
            <person name="Shea T."/>
            <person name="Sherpa N."/>
            <person name="Shi L."/>
            <person name="Shih D."/>
            <person name="Sparrow T."/>
            <person name="Spaulding J."/>
            <person name="Stalker J."/>
            <person name="Stange-Thomann N."/>
            <person name="Stavropoulos S."/>
            <person name="Stone C."/>
            <person name="Strader C."/>
            <person name="Tesfaye S."/>
            <person name="Thomson T."/>
            <person name="Thoulutsang Y."/>
            <person name="Thoulutsang D."/>
            <person name="Topham K."/>
            <person name="Topping I."/>
            <person name="Tsamla T."/>
            <person name="Vassiliev H."/>
            <person name="Vo A."/>
            <person name="Wangchuk T."/>
            <person name="Wangdi T."/>
            <person name="Weiand M."/>
            <person name="Wilkinson J."/>
            <person name="Wilson A."/>
            <person name="Yadav S."/>
            <person name="Young G."/>
            <person name="Yu Q."/>
            <person name="Zembek L."/>
            <person name="Zhong D."/>
            <person name="Zimmer A."/>
            <person name="Zwirko Z."/>
            <person name="Jaffe D.B."/>
            <person name="Alvarez P."/>
            <person name="Brockman W."/>
            <person name="Butler J."/>
            <person name="Chin C."/>
            <person name="Gnerre S."/>
            <person name="Grabherr M."/>
            <person name="Kleber M."/>
            <person name="Mauceli E."/>
            <person name="MacCallum I."/>
        </authorList>
    </citation>
    <scope>NUCLEOTIDE SEQUENCE [LARGE SCALE GENOMIC DNA]</scope>
    <source>
        <strain evidence="4">Tucson 15010-1051.87</strain>
    </source>
</reference>
<dbReference type="Proteomes" id="UP000008792">
    <property type="component" value="Unassembled WGS sequence"/>
</dbReference>
<feature type="chain" id="PRO_5006457512" description="Natalisin" evidence="2">
    <location>
        <begin position="22"/>
        <end position="578"/>
    </location>
</feature>
<evidence type="ECO:0000313" key="3">
    <source>
        <dbReference type="EMBL" id="EDW67950.2"/>
    </source>
</evidence>
<name>B4LY62_DROVI</name>
<dbReference type="eggNOG" id="ENOG502T6S6">
    <property type="taxonomic scope" value="Eukaryota"/>
</dbReference>
<dbReference type="AlphaFoldDB" id="B4LY62"/>
<dbReference type="EMBL" id="CH940650">
    <property type="protein sequence ID" value="EDW67950.2"/>
    <property type="molecule type" value="Genomic_DNA"/>
</dbReference>
<feature type="compositionally biased region" description="Polar residues" evidence="1">
    <location>
        <begin position="554"/>
        <end position="564"/>
    </location>
</feature>
<feature type="region of interest" description="Disordered" evidence="1">
    <location>
        <begin position="543"/>
        <end position="578"/>
    </location>
</feature>
<accession>B4LY62</accession>
<proteinExistence type="predicted"/>
<sequence length="578" mass="66227">MRLTLAWLCVCLAIYCSGGFANNGRGNVVLSLPPSLIAATEVVALRQLQQQQQQQREQQQQTLHEHPRWKKDARVLFDSGSDSLRDIAHSKESASEAGKYMLAYNNDDDGVRVEVEQQPADLNRKALSESYDLEARQQSAPQEIAPQHGHGLELKSATPTPHKYWASRCQPGNGNCPREYHRAMLTVRNRDAVARLRHQLNEMQDQLDSGNVDAAGDTLDDSNEDLSLKSNNNEVFMLLTGEQDLVKFLHWAMQLLYPHQHPIDDLNGSAADFYHPGMFIWKKFNFSGHLEPPLIVDEPHYVLVRREKQNLKHGYQLGDDLNLKDDPFIPPRGRKHTTPDLEELLNRYETFVPNRGKRDKVKDLFKYDDLFYPNRGKKHRDIFKLDDPFFPHRGKKLQLRDLYNVDDPFFPNRGKRQVTAKPSLLPASMWGKLHSGSDNSNNNDNDIDKGDNWPQRMSTHEINGNDQSVKTSMSAGDATEGASWQRLPANRLHSTRSMSANLQQQPDQLQRLSFIVSPGMRQQQRQQQQVKTSWPARSYQRWQRSAHDARETQLTRGLNASPTGHDTDFDIDYGQLDM</sequence>
<protein>
    <recommendedName>
        <fullName evidence="5">Natalisin</fullName>
    </recommendedName>
</protein>
<evidence type="ECO:0008006" key="5">
    <source>
        <dbReference type="Google" id="ProtNLM"/>
    </source>
</evidence>
<keyword evidence="4" id="KW-1185">Reference proteome</keyword>
<keyword evidence="2" id="KW-0732">Signal</keyword>
<feature type="region of interest" description="Disordered" evidence="1">
    <location>
        <begin position="429"/>
        <end position="480"/>
    </location>
</feature>
<evidence type="ECO:0000256" key="1">
    <source>
        <dbReference type="SAM" id="MobiDB-lite"/>
    </source>
</evidence>